<keyword evidence="7" id="KW-0675">Receptor</keyword>
<evidence type="ECO:0000256" key="6">
    <source>
        <dbReference type="ARBA" id="ARBA00023136"/>
    </source>
</evidence>
<organism evidence="12 13">
    <name type="scientific">Diploptera punctata</name>
    <name type="common">Pacific beetle cockroach</name>
    <dbReference type="NCBI Taxonomy" id="6984"/>
    <lineage>
        <taxon>Eukaryota</taxon>
        <taxon>Metazoa</taxon>
        <taxon>Ecdysozoa</taxon>
        <taxon>Arthropoda</taxon>
        <taxon>Hexapoda</taxon>
        <taxon>Insecta</taxon>
        <taxon>Pterygota</taxon>
        <taxon>Neoptera</taxon>
        <taxon>Polyneoptera</taxon>
        <taxon>Dictyoptera</taxon>
        <taxon>Blattodea</taxon>
        <taxon>Blaberoidea</taxon>
        <taxon>Blaberidae</taxon>
        <taxon>Diplopterinae</taxon>
        <taxon>Diploptera</taxon>
    </lineage>
</organism>
<comment type="caution">
    <text evidence="12">The sequence shown here is derived from an EMBL/GenBank/DDBJ whole genome shotgun (WGS) entry which is preliminary data.</text>
</comment>
<keyword evidence="5" id="KW-0297">G-protein coupled receptor</keyword>
<keyword evidence="13" id="KW-1185">Reference proteome</keyword>
<dbReference type="Proteomes" id="UP001233999">
    <property type="component" value="Unassembled WGS sequence"/>
</dbReference>
<evidence type="ECO:0000256" key="2">
    <source>
        <dbReference type="ARBA" id="ARBA00010663"/>
    </source>
</evidence>
<feature type="transmembrane region" description="Helical" evidence="10">
    <location>
        <begin position="145"/>
        <end position="172"/>
    </location>
</feature>
<dbReference type="AlphaFoldDB" id="A0AAD8A8X2"/>
<feature type="transmembrane region" description="Helical" evidence="10">
    <location>
        <begin position="292"/>
        <end position="312"/>
    </location>
</feature>
<accession>A0AAD8A8X2</accession>
<evidence type="ECO:0000259" key="11">
    <source>
        <dbReference type="PROSITE" id="PS50262"/>
    </source>
</evidence>
<dbReference type="PROSITE" id="PS50262">
    <property type="entry name" value="G_PROTEIN_RECEP_F1_2"/>
    <property type="match status" value="1"/>
</dbReference>
<feature type="transmembrane region" description="Helical" evidence="10">
    <location>
        <begin position="102"/>
        <end position="122"/>
    </location>
</feature>
<feature type="compositionally biased region" description="Polar residues" evidence="9">
    <location>
        <begin position="582"/>
        <end position="593"/>
    </location>
</feature>
<reference evidence="12" key="1">
    <citation type="journal article" date="2023" name="IScience">
        <title>Live-bearing cockroach genome reveals convergent evolutionary mechanisms linked to viviparity in insects and beyond.</title>
        <authorList>
            <person name="Fouks B."/>
            <person name="Harrison M.C."/>
            <person name="Mikhailova A.A."/>
            <person name="Marchal E."/>
            <person name="English S."/>
            <person name="Carruthers M."/>
            <person name="Jennings E.C."/>
            <person name="Chiamaka E.L."/>
            <person name="Frigard R.A."/>
            <person name="Pippel M."/>
            <person name="Attardo G.M."/>
            <person name="Benoit J.B."/>
            <person name="Bornberg-Bauer E."/>
            <person name="Tobe S.S."/>
        </authorList>
    </citation>
    <scope>NUCLEOTIDE SEQUENCE</scope>
    <source>
        <strain evidence="12">Stay&amp;Tobe</strain>
    </source>
</reference>
<comment type="similarity">
    <text evidence="2">Belongs to the G-protein coupled receptor 1 family.</text>
</comment>
<feature type="region of interest" description="Disordered" evidence="9">
    <location>
        <begin position="582"/>
        <end position="602"/>
    </location>
</feature>
<evidence type="ECO:0000256" key="8">
    <source>
        <dbReference type="ARBA" id="ARBA00023224"/>
    </source>
</evidence>
<keyword evidence="6 10" id="KW-0472">Membrane</keyword>
<keyword evidence="4 10" id="KW-1133">Transmembrane helix</keyword>
<comment type="subcellular location">
    <subcellularLocation>
        <location evidence="1">Membrane</location>
        <topology evidence="1">Multi-pass membrane protein</topology>
    </subcellularLocation>
</comment>
<dbReference type="GO" id="GO:0016020">
    <property type="term" value="C:membrane"/>
    <property type="evidence" value="ECO:0007669"/>
    <property type="project" value="UniProtKB-SubCell"/>
</dbReference>
<name>A0AAD8A8X2_DIPPU</name>
<feature type="transmembrane region" description="Helical" evidence="10">
    <location>
        <begin position="234"/>
        <end position="254"/>
    </location>
</feature>
<dbReference type="Pfam" id="PF00001">
    <property type="entry name" value="7tm_1"/>
    <property type="match status" value="1"/>
</dbReference>
<evidence type="ECO:0000256" key="3">
    <source>
        <dbReference type="ARBA" id="ARBA00022692"/>
    </source>
</evidence>
<dbReference type="PANTHER" id="PTHR24238">
    <property type="entry name" value="G-PROTEIN COUPLED RECEPTOR"/>
    <property type="match status" value="1"/>
</dbReference>
<keyword evidence="3 10" id="KW-0812">Transmembrane</keyword>
<protein>
    <recommendedName>
        <fullName evidence="11">G-protein coupled receptors family 1 profile domain-containing protein</fullName>
    </recommendedName>
</protein>
<dbReference type="InterPro" id="IPR017452">
    <property type="entry name" value="GPCR_Rhodpsn_7TM"/>
</dbReference>
<evidence type="ECO:0000256" key="10">
    <source>
        <dbReference type="SAM" id="Phobius"/>
    </source>
</evidence>
<proteinExistence type="inferred from homology"/>
<evidence type="ECO:0000313" key="13">
    <source>
        <dbReference type="Proteomes" id="UP001233999"/>
    </source>
</evidence>
<feature type="domain" description="G-protein coupled receptors family 1 profile" evidence="11">
    <location>
        <begin position="42"/>
        <end position="254"/>
    </location>
</feature>
<keyword evidence="8" id="KW-0807">Transducer</keyword>
<dbReference type="PANTHER" id="PTHR24238:SF47">
    <property type="entry name" value="ECDYSTEROIDS_DOPAMINE RECEPTOR-RELATED"/>
    <property type="match status" value="1"/>
</dbReference>
<dbReference type="Gene3D" id="1.20.1070.10">
    <property type="entry name" value="Rhodopsin 7-helix transmembrane proteins"/>
    <property type="match status" value="1"/>
</dbReference>
<evidence type="ECO:0000313" key="12">
    <source>
        <dbReference type="EMBL" id="KAJ9594241.1"/>
    </source>
</evidence>
<sequence length="602" mass="68639">SFHSIFFLKLQIYLECIKSSFHCFYFDIGILCFILPGDLEGWEKYKQEMALACRINAALTQWTTAIQSVALTALAMDRVIMLRHQNDLKNEMRSRLMKTLPTVMWIYGTALVTPIVATSHIVGVRPFPDRYSCGVIPTSEKSADLLYPCLLFVLGYIIPWIITAVLFTAIMVHVTSTRRRMYQLEEAALQRSQGRTTLANLGDSNMLRHSSSYQTSWSNWLGNAGPLAWEEVKFYFLSFWILIFYIILLIPHILCVNIPSLSARPQVATSNSNTSSLPPELKIIETGDYDCVLVWCRYSFTILVPIVIFLIHKEVRKKCEHMFCCCCCKNNSIVHLDTARSISACVEKRAEVLSTETQIKKDITRTKYRRKKDKYRRIAHYRTPVLFATSEGLHLRLVDDQLEDNYYFNEADVGGRAAAGGKEQCWTVEPRFLCEFCDLALVITTPSDISGNPGMNLQQSYGASMNMRRKSKTNPHVFIEDTITEGDIHVSDETGDSSGEFASKFAKSQSEKQDNFEFNNNEINKKVSSNNNRKIPRVRFAQTVSEIPLSESGVWSAPEEQNNLEQGIYNNHYEQQSIQMNNFNSKPKTNSVNIPARTRVPS</sequence>
<dbReference type="GO" id="GO:0004930">
    <property type="term" value="F:G protein-coupled receptor activity"/>
    <property type="evidence" value="ECO:0007669"/>
    <property type="project" value="UniProtKB-KW"/>
</dbReference>
<dbReference type="InterPro" id="IPR000276">
    <property type="entry name" value="GPCR_Rhodpsn"/>
</dbReference>
<evidence type="ECO:0000256" key="7">
    <source>
        <dbReference type="ARBA" id="ARBA00023170"/>
    </source>
</evidence>
<gene>
    <name evidence="12" type="ORF">L9F63_014401</name>
</gene>
<dbReference type="EMBL" id="JASPKZ010003064">
    <property type="protein sequence ID" value="KAJ9594241.1"/>
    <property type="molecule type" value="Genomic_DNA"/>
</dbReference>
<dbReference type="SUPFAM" id="SSF81321">
    <property type="entry name" value="Family A G protein-coupled receptor-like"/>
    <property type="match status" value="1"/>
</dbReference>
<evidence type="ECO:0000256" key="1">
    <source>
        <dbReference type="ARBA" id="ARBA00004141"/>
    </source>
</evidence>
<reference evidence="12" key="2">
    <citation type="submission" date="2023-05" db="EMBL/GenBank/DDBJ databases">
        <authorList>
            <person name="Fouks B."/>
        </authorList>
    </citation>
    <scope>NUCLEOTIDE SEQUENCE</scope>
    <source>
        <strain evidence="12">Stay&amp;Tobe</strain>
        <tissue evidence="12">Testes</tissue>
    </source>
</reference>
<evidence type="ECO:0000256" key="4">
    <source>
        <dbReference type="ARBA" id="ARBA00022989"/>
    </source>
</evidence>
<evidence type="ECO:0000256" key="9">
    <source>
        <dbReference type="SAM" id="MobiDB-lite"/>
    </source>
</evidence>
<feature type="non-terminal residue" evidence="12">
    <location>
        <position position="602"/>
    </location>
</feature>
<evidence type="ECO:0000256" key="5">
    <source>
        <dbReference type="ARBA" id="ARBA00023040"/>
    </source>
</evidence>